<reference evidence="1" key="1">
    <citation type="submission" date="2008-12" db="EMBL/GenBank/DDBJ databases">
        <title>Complete sequence of Chloroflexus aggregans DSM 9485.</title>
        <authorList>
            <consortium name="US DOE Joint Genome Institute"/>
            <person name="Lucas S."/>
            <person name="Copeland A."/>
            <person name="Lapidus A."/>
            <person name="Glavina del Rio T."/>
            <person name="Dalin E."/>
            <person name="Tice H."/>
            <person name="Pitluck S."/>
            <person name="Foster B."/>
            <person name="Larimer F."/>
            <person name="Land M."/>
            <person name="Hauser L."/>
            <person name="Kyrpides N."/>
            <person name="Mikhailova N."/>
            <person name="Bryant D."/>
            <person name="Richardson P."/>
        </authorList>
    </citation>
    <scope>NUCLEOTIDE SEQUENCE</scope>
    <source>
        <strain evidence="1">DSM 9485</strain>
    </source>
</reference>
<dbReference type="AlphaFoldDB" id="B8GAX1"/>
<name>B8GAX1_CHLAD</name>
<dbReference type="HOGENOM" id="CLU_996359_0_0_0"/>
<dbReference type="KEGG" id="cag:Cagg_1812"/>
<dbReference type="RefSeq" id="WP_015940569.1">
    <property type="nucleotide sequence ID" value="NC_011831.1"/>
</dbReference>
<protein>
    <recommendedName>
        <fullName evidence="3">HEAT repeat domain-containing protein</fullName>
    </recommendedName>
</protein>
<dbReference type="EMBL" id="CP001337">
    <property type="protein sequence ID" value="ACL24710.1"/>
    <property type="molecule type" value="Genomic_DNA"/>
</dbReference>
<organism evidence="1 2">
    <name type="scientific">Chloroflexus aggregans (strain MD-66 / DSM 9485)</name>
    <dbReference type="NCBI Taxonomy" id="326427"/>
    <lineage>
        <taxon>Bacteria</taxon>
        <taxon>Bacillati</taxon>
        <taxon>Chloroflexota</taxon>
        <taxon>Chloroflexia</taxon>
        <taxon>Chloroflexales</taxon>
        <taxon>Chloroflexineae</taxon>
        <taxon>Chloroflexaceae</taxon>
        <taxon>Chloroflexus</taxon>
    </lineage>
</organism>
<accession>B8GAX1</accession>
<proteinExistence type="predicted"/>
<dbReference type="SUPFAM" id="SSF48371">
    <property type="entry name" value="ARM repeat"/>
    <property type="match status" value="1"/>
</dbReference>
<dbReference type="Proteomes" id="UP000002508">
    <property type="component" value="Chromosome"/>
</dbReference>
<evidence type="ECO:0000313" key="2">
    <source>
        <dbReference type="Proteomes" id="UP000002508"/>
    </source>
</evidence>
<evidence type="ECO:0000313" key="1">
    <source>
        <dbReference type="EMBL" id="ACL24710.1"/>
    </source>
</evidence>
<dbReference type="InterPro" id="IPR011989">
    <property type="entry name" value="ARM-like"/>
</dbReference>
<dbReference type="STRING" id="326427.Cagg_1812"/>
<sequence>MILGRIHCLDDAAWPAFLNLLETAAPPVQQALLDSAAWLLRLAREKTPGAAQSLVPLLDAGEAAVRTAAIHTMGYLPQPDSAVIDRLLRLFEGKRVGREEVLAAALARLVARASAELYAPVEATLRAALPDGSTAAGWVRLRVSRAGKDVDPAALLKSLQEGLSDTEALLTAFLRAGTDDDVWGEYHERVVALVRALVETDGTLLEALLLALEEALAGKEWPPTPIALAAVAACAEAMPDAPNKALRDRGQGDLLVRGTRQADSYTARRQAITALSYLR</sequence>
<dbReference type="InterPro" id="IPR016024">
    <property type="entry name" value="ARM-type_fold"/>
</dbReference>
<evidence type="ECO:0008006" key="3">
    <source>
        <dbReference type="Google" id="ProtNLM"/>
    </source>
</evidence>
<gene>
    <name evidence="1" type="ordered locus">Cagg_1812</name>
</gene>
<dbReference type="Gene3D" id="1.25.10.10">
    <property type="entry name" value="Leucine-rich Repeat Variant"/>
    <property type="match status" value="1"/>
</dbReference>
<keyword evidence="2" id="KW-1185">Reference proteome</keyword>